<evidence type="ECO:0000313" key="1">
    <source>
        <dbReference type="EMBL" id="KAH7980660.1"/>
    </source>
</evidence>
<reference evidence="1" key="1">
    <citation type="submission" date="2020-05" db="EMBL/GenBank/DDBJ databases">
        <title>Large-scale comparative analyses of tick genomes elucidate their genetic diversity and vector capacities.</title>
        <authorList>
            <person name="Jia N."/>
            <person name="Wang J."/>
            <person name="Shi W."/>
            <person name="Du L."/>
            <person name="Sun Y."/>
            <person name="Zhan W."/>
            <person name="Jiang J."/>
            <person name="Wang Q."/>
            <person name="Zhang B."/>
            <person name="Ji P."/>
            <person name="Sakyi L.B."/>
            <person name="Cui X."/>
            <person name="Yuan T."/>
            <person name="Jiang B."/>
            <person name="Yang W."/>
            <person name="Lam T.T.-Y."/>
            <person name="Chang Q."/>
            <person name="Ding S."/>
            <person name="Wang X."/>
            <person name="Zhu J."/>
            <person name="Ruan X."/>
            <person name="Zhao L."/>
            <person name="Wei J."/>
            <person name="Que T."/>
            <person name="Du C."/>
            <person name="Cheng J."/>
            <person name="Dai P."/>
            <person name="Han X."/>
            <person name="Huang E."/>
            <person name="Gao Y."/>
            <person name="Liu J."/>
            <person name="Shao H."/>
            <person name="Ye R."/>
            <person name="Li L."/>
            <person name="Wei W."/>
            <person name="Wang X."/>
            <person name="Wang C."/>
            <person name="Yang T."/>
            <person name="Huo Q."/>
            <person name="Li W."/>
            <person name="Guo W."/>
            <person name="Chen H."/>
            <person name="Zhou L."/>
            <person name="Ni X."/>
            <person name="Tian J."/>
            <person name="Zhou Y."/>
            <person name="Sheng Y."/>
            <person name="Liu T."/>
            <person name="Pan Y."/>
            <person name="Xia L."/>
            <person name="Li J."/>
            <person name="Zhao F."/>
            <person name="Cao W."/>
        </authorList>
    </citation>
    <scope>NUCLEOTIDE SEQUENCE</scope>
    <source>
        <strain evidence="1">Dsil-2018</strain>
    </source>
</reference>
<dbReference type="Proteomes" id="UP000821865">
    <property type="component" value="Chromosome 1"/>
</dbReference>
<organism evidence="1 2">
    <name type="scientific">Dermacentor silvarum</name>
    <name type="common">Tick</name>
    <dbReference type="NCBI Taxonomy" id="543639"/>
    <lineage>
        <taxon>Eukaryota</taxon>
        <taxon>Metazoa</taxon>
        <taxon>Ecdysozoa</taxon>
        <taxon>Arthropoda</taxon>
        <taxon>Chelicerata</taxon>
        <taxon>Arachnida</taxon>
        <taxon>Acari</taxon>
        <taxon>Parasitiformes</taxon>
        <taxon>Ixodida</taxon>
        <taxon>Ixodoidea</taxon>
        <taxon>Ixodidae</taxon>
        <taxon>Rhipicephalinae</taxon>
        <taxon>Dermacentor</taxon>
    </lineage>
</organism>
<evidence type="ECO:0000313" key="2">
    <source>
        <dbReference type="Proteomes" id="UP000821865"/>
    </source>
</evidence>
<dbReference type="EMBL" id="CM023470">
    <property type="protein sequence ID" value="KAH7980660.1"/>
    <property type="molecule type" value="Genomic_DNA"/>
</dbReference>
<protein>
    <submittedName>
        <fullName evidence="1">Uncharacterized protein</fullName>
    </submittedName>
</protein>
<name>A0ACB8E2B2_DERSI</name>
<comment type="caution">
    <text evidence="1">The sequence shown here is derived from an EMBL/GenBank/DDBJ whole genome shotgun (WGS) entry which is preliminary data.</text>
</comment>
<accession>A0ACB8E2B2</accession>
<proteinExistence type="predicted"/>
<keyword evidence="2" id="KW-1185">Reference proteome</keyword>
<gene>
    <name evidence="1" type="ORF">HPB49_018022</name>
</gene>
<sequence>MNSLGLSILLGLLGVSAAQFSISLWRNTTDAEPRRRMWLSAPSVIQEELENENNLHYYGLIGLGTPPQPFKVIFDTGSANLWVPSSNCPNTEDGCKDKKKFNSAKSSTYQKDGRKFRIEYGSGIVQGIYSTDDLSVGNGKVKAQTFAEATKAQGSIFRAAKFDGLLGLGYPALAEDNVVPVFDTMIKQNLLPLPVFSVYLNRNHKASPGGEIYFGGINSKRYTGGITYTSVTKKSYWQFNMQGSA</sequence>